<protein>
    <recommendedName>
        <fullName evidence="3">F-box domain-containing protein</fullName>
    </recommendedName>
</protein>
<organism evidence="1 2">
    <name type="scientific">Exidia glandulosa HHB12029</name>
    <dbReference type="NCBI Taxonomy" id="1314781"/>
    <lineage>
        <taxon>Eukaryota</taxon>
        <taxon>Fungi</taxon>
        <taxon>Dikarya</taxon>
        <taxon>Basidiomycota</taxon>
        <taxon>Agaricomycotina</taxon>
        <taxon>Agaricomycetes</taxon>
        <taxon>Auriculariales</taxon>
        <taxon>Exidiaceae</taxon>
        <taxon>Exidia</taxon>
    </lineage>
</organism>
<name>A0A165EVW9_EXIGL</name>
<evidence type="ECO:0000313" key="2">
    <source>
        <dbReference type="Proteomes" id="UP000077266"/>
    </source>
</evidence>
<evidence type="ECO:0000313" key="1">
    <source>
        <dbReference type="EMBL" id="KZV87806.1"/>
    </source>
</evidence>
<evidence type="ECO:0008006" key="3">
    <source>
        <dbReference type="Google" id="ProtNLM"/>
    </source>
</evidence>
<proteinExistence type="predicted"/>
<dbReference type="InterPro" id="IPR036047">
    <property type="entry name" value="F-box-like_dom_sf"/>
</dbReference>
<reference evidence="1 2" key="1">
    <citation type="journal article" date="2016" name="Mol. Biol. Evol.">
        <title>Comparative Genomics of Early-Diverging Mushroom-Forming Fungi Provides Insights into the Origins of Lignocellulose Decay Capabilities.</title>
        <authorList>
            <person name="Nagy L.G."/>
            <person name="Riley R."/>
            <person name="Tritt A."/>
            <person name="Adam C."/>
            <person name="Daum C."/>
            <person name="Floudas D."/>
            <person name="Sun H."/>
            <person name="Yadav J.S."/>
            <person name="Pangilinan J."/>
            <person name="Larsson K.H."/>
            <person name="Matsuura K."/>
            <person name="Barry K."/>
            <person name="Labutti K."/>
            <person name="Kuo R."/>
            <person name="Ohm R.A."/>
            <person name="Bhattacharya S.S."/>
            <person name="Shirouzu T."/>
            <person name="Yoshinaga Y."/>
            <person name="Martin F.M."/>
            <person name="Grigoriev I.V."/>
            <person name="Hibbett D.S."/>
        </authorList>
    </citation>
    <scope>NUCLEOTIDE SEQUENCE [LARGE SCALE GENOMIC DNA]</scope>
    <source>
        <strain evidence="1 2">HHB12029</strain>
    </source>
</reference>
<dbReference type="Gene3D" id="1.20.1280.50">
    <property type="match status" value="1"/>
</dbReference>
<dbReference type="EMBL" id="KV426115">
    <property type="protein sequence ID" value="KZV87806.1"/>
    <property type="molecule type" value="Genomic_DNA"/>
</dbReference>
<dbReference type="Proteomes" id="UP000077266">
    <property type="component" value="Unassembled WGS sequence"/>
</dbReference>
<sequence>MELPPTVEASLAHEVEAAMHALLSQSPGDSLAALDQATRTVYNSVQKTLQRHSRRRNDRAAVNKLTPELFIEVLSLNTCLDILRASQVCQHWRN</sequence>
<dbReference type="InParanoid" id="A0A165EVW9"/>
<dbReference type="CDD" id="cd09917">
    <property type="entry name" value="F-box_SF"/>
    <property type="match status" value="1"/>
</dbReference>
<keyword evidence="2" id="KW-1185">Reference proteome</keyword>
<feature type="non-terminal residue" evidence="1">
    <location>
        <position position="94"/>
    </location>
</feature>
<gene>
    <name evidence="1" type="ORF">EXIGLDRAFT_752036</name>
</gene>
<dbReference type="SUPFAM" id="SSF81383">
    <property type="entry name" value="F-box domain"/>
    <property type="match status" value="1"/>
</dbReference>
<dbReference type="AlphaFoldDB" id="A0A165EVW9"/>
<accession>A0A165EVW9</accession>